<organism evidence="1 2">
    <name type="scientific">Arctium lappa</name>
    <name type="common">Greater burdock</name>
    <name type="synonym">Lappa major</name>
    <dbReference type="NCBI Taxonomy" id="4217"/>
    <lineage>
        <taxon>Eukaryota</taxon>
        <taxon>Viridiplantae</taxon>
        <taxon>Streptophyta</taxon>
        <taxon>Embryophyta</taxon>
        <taxon>Tracheophyta</taxon>
        <taxon>Spermatophyta</taxon>
        <taxon>Magnoliopsida</taxon>
        <taxon>eudicotyledons</taxon>
        <taxon>Gunneridae</taxon>
        <taxon>Pentapetalae</taxon>
        <taxon>asterids</taxon>
        <taxon>campanulids</taxon>
        <taxon>Asterales</taxon>
        <taxon>Asteraceae</taxon>
        <taxon>Carduoideae</taxon>
        <taxon>Cardueae</taxon>
        <taxon>Arctiinae</taxon>
        <taxon>Arctium</taxon>
    </lineage>
</organism>
<comment type="caution">
    <text evidence="1">The sequence shown here is derived from an EMBL/GenBank/DDBJ whole genome shotgun (WGS) entry which is preliminary data.</text>
</comment>
<accession>A0ACB9CMY5</accession>
<sequence length="436" mass="47733">MPNVEGLLLGDDLIGEGKLLAEGKVIKLHEIKSHKPTTLKTGYPNARPLSTKLLTYLGSEEGVKDYIRGHMTPEPSPATPPRVGFHVGDIVIYLRDEGDREAEVVATEAQVNEREVELVRGEGSEKKAKKKNKKKRTEEEEVPKSSKKKHKKTAEETTKERSVEAVRQGRKELVEALTARTKPAEGYEKPLQKTKRALVFEATPEDEPQSPIKLASDIAREEDKKSMEESGVKDPFGTQPKPTPHATHATTSAVLVQKGIEEGPHSPIPTQTIRTEDIPSSSVPPYGEAKSTSPSQKAEGVVSHVHLPQDTSPPHTEAFVASVTHESEHPTASEMAVRDHTSSVVLEQPKNLFIRTLEEASGPFPFLTKPIDRTSIDASFVEHRGLEGNPPEINLITGSEGTKHSLAKSGTCVVPEVTSDTFVIKGKFKAFVDMVF</sequence>
<evidence type="ECO:0000313" key="1">
    <source>
        <dbReference type="EMBL" id="KAI3735689.1"/>
    </source>
</evidence>
<reference evidence="2" key="1">
    <citation type="journal article" date="2022" name="Mol. Ecol. Resour.">
        <title>The genomes of chicory, endive, great burdock and yacon provide insights into Asteraceae palaeo-polyploidization history and plant inulin production.</title>
        <authorList>
            <person name="Fan W."/>
            <person name="Wang S."/>
            <person name="Wang H."/>
            <person name="Wang A."/>
            <person name="Jiang F."/>
            <person name="Liu H."/>
            <person name="Zhao H."/>
            <person name="Xu D."/>
            <person name="Zhang Y."/>
        </authorList>
    </citation>
    <scope>NUCLEOTIDE SEQUENCE [LARGE SCALE GENOMIC DNA]</scope>
    <source>
        <strain evidence="2">cv. Niubang</strain>
    </source>
</reference>
<reference evidence="1 2" key="2">
    <citation type="journal article" date="2022" name="Mol. Ecol. Resour.">
        <title>The genomes of chicory, endive, great burdock and yacon provide insights into Asteraceae paleo-polyploidization history and plant inulin production.</title>
        <authorList>
            <person name="Fan W."/>
            <person name="Wang S."/>
            <person name="Wang H."/>
            <person name="Wang A."/>
            <person name="Jiang F."/>
            <person name="Liu H."/>
            <person name="Zhao H."/>
            <person name="Xu D."/>
            <person name="Zhang Y."/>
        </authorList>
    </citation>
    <scope>NUCLEOTIDE SEQUENCE [LARGE SCALE GENOMIC DNA]</scope>
    <source>
        <strain evidence="2">cv. Niubang</strain>
    </source>
</reference>
<evidence type="ECO:0000313" key="2">
    <source>
        <dbReference type="Proteomes" id="UP001055879"/>
    </source>
</evidence>
<gene>
    <name evidence="1" type="ORF">L6452_15197</name>
</gene>
<keyword evidence="2" id="KW-1185">Reference proteome</keyword>
<dbReference type="Proteomes" id="UP001055879">
    <property type="component" value="Linkage Group LG04"/>
</dbReference>
<name>A0ACB9CMY5_ARCLA</name>
<proteinExistence type="predicted"/>
<protein>
    <submittedName>
        <fullName evidence="1">Uncharacterized protein</fullName>
    </submittedName>
</protein>
<dbReference type="EMBL" id="CM042050">
    <property type="protein sequence ID" value="KAI3735689.1"/>
    <property type="molecule type" value="Genomic_DNA"/>
</dbReference>